<reference evidence="2 3" key="1">
    <citation type="submission" date="2017-04" db="EMBL/GenBank/DDBJ databases">
        <authorList>
            <person name="Afonso C.L."/>
            <person name="Miller P.J."/>
            <person name="Scott M.A."/>
            <person name="Spackman E."/>
            <person name="Goraichik I."/>
            <person name="Dimitrov K.M."/>
            <person name="Suarez D.L."/>
            <person name="Swayne D.E."/>
        </authorList>
    </citation>
    <scope>NUCLEOTIDE SEQUENCE [LARGE SCALE GENOMIC DNA]</scope>
    <source>
        <strain evidence="2 3">11</strain>
    </source>
</reference>
<keyword evidence="1" id="KW-0732">Signal</keyword>
<evidence type="ECO:0000313" key="2">
    <source>
        <dbReference type="EMBL" id="SMG43654.1"/>
    </source>
</evidence>
<name>A0A1X7KQG4_9BACL</name>
<keyword evidence="3" id="KW-1185">Reference proteome</keyword>
<feature type="signal peptide" evidence="1">
    <location>
        <begin position="1"/>
        <end position="24"/>
    </location>
</feature>
<proteinExistence type="predicted"/>
<organism evidence="2 3">
    <name type="scientific">Paenibacillus aquistagni</name>
    <dbReference type="NCBI Taxonomy" id="1852522"/>
    <lineage>
        <taxon>Bacteria</taxon>
        <taxon>Bacillati</taxon>
        <taxon>Bacillota</taxon>
        <taxon>Bacilli</taxon>
        <taxon>Bacillales</taxon>
        <taxon>Paenibacillaceae</taxon>
        <taxon>Paenibacillus</taxon>
    </lineage>
</organism>
<dbReference type="RefSeq" id="WP_085494768.1">
    <property type="nucleotide sequence ID" value="NZ_FXAZ01000003.1"/>
</dbReference>
<dbReference type="OrthoDB" id="2611129at2"/>
<dbReference type="AlphaFoldDB" id="A0A1X7KQG4"/>
<accession>A0A1X7KQG4</accession>
<gene>
    <name evidence="2" type="ORF">SAMN06295960_2585</name>
</gene>
<sequence length="326" mass="36182">MRKKWLSLFLSIALVFCFSSSVLADSLQHQKSNVNIDGETQKQKVLLIMEQLSQLRANQLLQESKSGSVQAISTSNQMEASLESQLESLGVEKLTSEQVRARYTKYSAQPLITPPPSTSKVKWYVLRYDSTRNGVTYNIEELYAQGLNSGTNLAVGANGATLYTNKQILVKNLINIASIYTQKAIGAIPVVNLLPYELLFTNNDNVTNNSHVVTHRSLTTVCFSYVKRSDQSDYYQNLSYSSNMYTLAASHTLAGYNNGQPYSKTTDKTNTVYADNYASSSKAVDYFISTTLTGTSFVSSYTFYNHDKSANLKYNVLTPTAPGQVN</sequence>
<feature type="chain" id="PRO_5012100979" evidence="1">
    <location>
        <begin position="25"/>
        <end position="326"/>
    </location>
</feature>
<protein>
    <submittedName>
        <fullName evidence="2">Uncharacterized protein</fullName>
    </submittedName>
</protein>
<dbReference type="EMBL" id="FXAZ01000003">
    <property type="protein sequence ID" value="SMG43654.1"/>
    <property type="molecule type" value="Genomic_DNA"/>
</dbReference>
<dbReference type="Proteomes" id="UP000193834">
    <property type="component" value="Unassembled WGS sequence"/>
</dbReference>
<evidence type="ECO:0000256" key="1">
    <source>
        <dbReference type="SAM" id="SignalP"/>
    </source>
</evidence>
<evidence type="ECO:0000313" key="3">
    <source>
        <dbReference type="Proteomes" id="UP000193834"/>
    </source>
</evidence>